<dbReference type="AlphaFoldDB" id="A0A7I7VUK8"/>
<dbReference type="Gene3D" id="3.20.20.100">
    <property type="entry name" value="NADP-dependent oxidoreductase domain"/>
    <property type="match status" value="1"/>
</dbReference>
<feature type="compositionally biased region" description="Basic and acidic residues" evidence="1">
    <location>
        <begin position="60"/>
        <end position="69"/>
    </location>
</feature>
<feature type="region of interest" description="Disordered" evidence="1">
    <location>
        <begin position="1"/>
        <end position="35"/>
    </location>
</feature>
<dbReference type="InterPro" id="IPR036812">
    <property type="entry name" value="NAD(P)_OxRdtase_dom_sf"/>
</dbReference>
<proteinExistence type="predicted"/>
<evidence type="ECO:0000313" key="2">
    <source>
        <dbReference type="EMBL" id="BBZ07158.1"/>
    </source>
</evidence>
<feature type="region of interest" description="Disordered" evidence="1">
    <location>
        <begin position="48"/>
        <end position="69"/>
    </location>
</feature>
<accession>A0A7I7VUK8</accession>
<organism evidence="2 3">
    <name type="scientific">Mycolicibacterium doricum</name>
    <dbReference type="NCBI Taxonomy" id="126673"/>
    <lineage>
        <taxon>Bacteria</taxon>
        <taxon>Bacillati</taxon>
        <taxon>Actinomycetota</taxon>
        <taxon>Actinomycetes</taxon>
        <taxon>Mycobacteriales</taxon>
        <taxon>Mycobacteriaceae</taxon>
        <taxon>Mycolicibacterium</taxon>
    </lineage>
</organism>
<dbReference type="Proteomes" id="UP000467201">
    <property type="component" value="Chromosome"/>
</dbReference>
<evidence type="ECO:0008006" key="4">
    <source>
        <dbReference type="Google" id="ProtNLM"/>
    </source>
</evidence>
<dbReference type="KEGG" id="mdr:MDOR_13270"/>
<gene>
    <name evidence="2" type="ORF">MDOR_13270</name>
</gene>
<dbReference type="EMBL" id="AP022605">
    <property type="protein sequence ID" value="BBZ07158.1"/>
    <property type="molecule type" value="Genomic_DNA"/>
</dbReference>
<reference evidence="2 3" key="1">
    <citation type="journal article" date="2019" name="Emerg. Microbes Infect.">
        <title>Comprehensive subspecies identification of 175 nontuberculous mycobacteria species based on 7547 genomic profiles.</title>
        <authorList>
            <person name="Matsumoto Y."/>
            <person name="Kinjo T."/>
            <person name="Motooka D."/>
            <person name="Nabeya D."/>
            <person name="Jung N."/>
            <person name="Uechi K."/>
            <person name="Horii T."/>
            <person name="Iida T."/>
            <person name="Fujita J."/>
            <person name="Nakamura S."/>
        </authorList>
    </citation>
    <scope>NUCLEOTIDE SEQUENCE [LARGE SCALE GENOMIC DNA]</scope>
    <source>
        <strain evidence="2 3">JCM 12405</strain>
    </source>
</reference>
<name>A0A7I7VUK8_9MYCO</name>
<sequence>MVALHDGDSTPQVGFGVRQTPPEDTEPAVAAGSGRRLRHVDTAAAYGNGEQTGRAIADFGPDRSRRGRC</sequence>
<protein>
    <recommendedName>
        <fullName evidence="4">NADP-dependent oxidoreductase domain-containing protein</fullName>
    </recommendedName>
</protein>
<dbReference type="SUPFAM" id="SSF51430">
    <property type="entry name" value="NAD(P)-linked oxidoreductase"/>
    <property type="match status" value="1"/>
</dbReference>
<evidence type="ECO:0000313" key="3">
    <source>
        <dbReference type="Proteomes" id="UP000467201"/>
    </source>
</evidence>
<evidence type="ECO:0000256" key="1">
    <source>
        <dbReference type="SAM" id="MobiDB-lite"/>
    </source>
</evidence>